<keyword evidence="3 5" id="KW-0808">Transferase</keyword>
<comment type="similarity">
    <text evidence="1">Belongs to the glycosyltransferase 2 family.</text>
</comment>
<evidence type="ECO:0000313" key="5">
    <source>
        <dbReference type="EMBL" id="QMW05835.1"/>
    </source>
</evidence>
<dbReference type="RefSeq" id="WP_182463211.1">
    <property type="nucleotide sequence ID" value="NZ_CP059732.1"/>
</dbReference>
<proteinExistence type="inferred from homology"/>
<protein>
    <submittedName>
        <fullName evidence="5">Glycosyltransferase</fullName>
    </submittedName>
</protein>
<feature type="transmembrane region" description="Helical" evidence="4">
    <location>
        <begin position="304"/>
        <end position="327"/>
    </location>
</feature>
<dbReference type="EMBL" id="CP059732">
    <property type="protein sequence ID" value="QMW05835.1"/>
    <property type="molecule type" value="Genomic_DNA"/>
</dbReference>
<reference evidence="5 6" key="1">
    <citation type="submission" date="2020-07" db="EMBL/GenBank/DDBJ databases">
        <title>Spirosoma foliorum sp. nov., isolated from the leaves on the Nejang mountain Korea, Republic of.</title>
        <authorList>
            <person name="Ho H."/>
            <person name="Lee Y.-J."/>
            <person name="Nurcahyanto D.-A."/>
            <person name="Kim S.-G."/>
        </authorList>
    </citation>
    <scope>NUCLEOTIDE SEQUENCE [LARGE SCALE GENOMIC DNA]</scope>
    <source>
        <strain evidence="5 6">PL0136</strain>
    </source>
</reference>
<dbReference type="Gene3D" id="3.90.550.10">
    <property type="entry name" value="Spore Coat Polysaccharide Biosynthesis Protein SpsA, Chain A"/>
    <property type="match status" value="1"/>
</dbReference>
<dbReference type="Proteomes" id="UP000515369">
    <property type="component" value="Chromosome"/>
</dbReference>
<dbReference type="PANTHER" id="PTHR43630">
    <property type="entry name" value="POLY-BETA-1,6-N-ACETYL-D-GLUCOSAMINE SYNTHASE"/>
    <property type="match status" value="1"/>
</dbReference>
<keyword evidence="4" id="KW-0472">Membrane</keyword>
<dbReference type="PANTHER" id="PTHR43630:SF1">
    <property type="entry name" value="POLY-BETA-1,6-N-ACETYL-D-GLUCOSAMINE SYNTHASE"/>
    <property type="match status" value="1"/>
</dbReference>
<dbReference type="AlphaFoldDB" id="A0A7G5H3Z3"/>
<dbReference type="InterPro" id="IPR029044">
    <property type="entry name" value="Nucleotide-diphossugar_trans"/>
</dbReference>
<keyword evidence="2" id="KW-0328">Glycosyltransferase</keyword>
<dbReference type="Pfam" id="PF13641">
    <property type="entry name" value="Glyco_tranf_2_3"/>
    <property type="match status" value="1"/>
</dbReference>
<name>A0A7G5H3Z3_9BACT</name>
<evidence type="ECO:0000256" key="3">
    <source>
        <dbReference type="ARBA" id="ARBA00022679"/>
    </source>
</evidence>
<accession>A0A7G5H3Z3</accession>
<gene>
    <name evidence="5" type="ORF">H3H32_13525</name>
</gene>
<evidence type="ECO:0000313" key="6">
    <source>
        <dbReference type="Proteomes" id="UP000515369"/>
    </source>
</evidence>
<keyword evidence="4" id="KW-1133">Transmembrane helix</keyword>
<dbReference type="CDD" id="cd06423">
    <property type="entry name" value="CESA_like"/>
    <property type="match status" value="1"/>
</dbReference>
<feature type="transmembrane region" description="Helical" evidence="4">
    <location>
        <begin position="347"/>
        <end position="368"/>
    </location>
</feature>
<sequence>MVFVNALAMLIASYTGINVFYLSMAAFAGLFSKDKPVATIEPEQLPKMVVMIPSYREDTVILEAAQASLDQDYPSDRFDVVVIADSLRPDTIAKLRSLPVQVIEVSFEVSTKAKALQEAVSALPAIYDVALILDADNVMAPDCLTKLGPVFKQGWKAVQGHRTAKNTNTSVAILDAISEEMNNYLLRKGQRALGMSATLIGSGMAFEYQLFKEFLPQVQVVSGFDKETEMVLLRQRIPVEYVESAMIYDEKVQNQQVFERQRTRWMAAQLRVLRTNFWPGLKELFNGNIDYANKVFQAMLLPRILLLGVLALGFVLSLFSGGTYWPTLMGTQLGLALVTFYIATPGWLLKKVGVTELWGVVVLFVRFVRSILKVKEARNKFIHTPHGIESNNA</sequence>
<evidence type="ECO:0000256" key="4">
    <source>
        <dbReference type="SAM" id="Phobius"/>
    </source>
</evidence>
<dbReference type="KEGG" id="sfol:H3H32_13525"/>
<feature type="transmembrane region" description="Helical" evidence="4">
    <location>
        <begin position="6"/>
        <end position="31"/>
    </location>
</feature>
<evidence type="ECO:0000256" key="2">
    <source>
        <dbReference type="ARBA" id="ARBA00022676"/>
    </source>
</evidence>
<keyword evidence="6" id="KW-1185">Reference proteome</keyword>
<keyword evidence="4" id="KW-0812">Transmembrane</keyword>
<dbReference type="SUPFAM" id="SSF53448">
    <property type="entry name" value="Nucleotide-diphospho-sugar transferases"/>
    <property type="match status" value="1"/>
</dbReference>
<evidence type="ECO:0000256" key="1">
    <source>
        <dbReference type="ARBA" id="ARBA00006739"/>
    </source>
</evidence>
<dbReference type="GO" id="GO:0016757">
    <property type="term" value="F:glycosyltransferase activity"/>
    <property type="evidence" value="ECO:0007669"/>
    <property type="project" value="UniProtKB-KW"/>
</dbReference>
<organism evidence="5 6">
    <name type="scientific">Spirosoma foliorum</name>
    <dbReference type="NCBI Taxonomy" id="2710596"/>
    <lineage>
        <taxon>Bacteria</taxon>
        <taxon>Pseudomonadati</taxon>
        <taxon>Bacteroidota</taxon>
        <taxon>Cytophagia</taxon>
        <taxon>Cytophagales</taxon>
        <taxon>Cytophagaceae</taxon>
        <taxon>Spirosoma</taxon>
    </lineage>
</organism>